<sequence length="364" mass="40207">MKQKRLAKTVPVPCIVGSATGDILAEEVSLAENIERAPLHALDQFRAFHNMRLKGMGEDEIASAFFISVSVVKQRLKLASVSPVLLDIYAEDDMTLAQLEAFCVNDNHARQEQVWEAVRGSWSKEPYQIRRMLTENTVRASDKRAVFVGLDAYAAAGGIVLRDLFQSDDGGWLQDVPLLERLVAEKLRVLVDEIANEGWKWTEVAVSFPYGSTNGLRQLEGTLIDLTEEEQATLDTLHAELDKVQSEHENADELPDDVDQRLGEVEAAIAAFKNRPVRFDQSAIARAGVFVSIDRRLTPCRAQATFCPKLIVVAAFNKDEEGELRPRRRKSSKAKNAAASGENLTLGTRSGMPVLTPGGHSRVA</sequence>
<protein>
    <submittedName>
        <fullName evidence="4">ParB-like chromosome segregation protein Spo0J</fullName>
    </submittedName>
</protein>
<organism evidence="4 5">
    <name type="scientific">Aminobacter carboxidus</name>
    <dbReference type="NCBI Taxonomy" id="376165"/>
    <lineage>
        <taxon>Bacteria</taxon>
        <taxon>Pseudomonadati</taxon>
        <taxon>Pseudomonadota</taxon>
        <taxon>Alphaproteobacteria</taxon>
        <taxon>Hyphomicrobiales</taxon>
        <taxon>Phyllobacteriaceae</taxon>
        <taxon>Aminobacter</taxon>
    </lineage>
</organism>
<dbReference type="PANTHER" id="PTHR33375">
    <property type="entry name" value="CHROMOSOME-PARTITIONING PROTEIN PARB-RELATED"/>
    <property type="match status" value="1"/>
</dbReference>
<dbReference type="GO" id="GO:0007059">
    <property type="term" value="P:chromosome segregation"/>
    <property type="evidence" value="ECO:0007669"/>
    <property type="project" value="TreeGrafter"/>
</dbReference>
<feature type="region of interest" description="Disordered" evidence="3">
    <location>
        <begin position="321"/>
        <end position="364"/>
    </location>
</feature>
<evidence type="ECO:0000256" key="2">
    <source>
        <dbReference type="SAM" id="Coils"/>
    </source>
</evidence>
<evidence type="ECO:0000313" key="4">
    <source>
        <dbReference type="EMBL" id="MBB6464855.1"/>
    </source>
</evidence>
<dbReference type="AlphaFoldDB" id="A0A8E1WC18"/>
<reference evidence="4 5" key="1">
    <citation type="submission" date="2020-08" db="EMBL/GenBank/DDBJ databases">
        <title>Genomic Encyclopedia of Type Strains, Phase IV (KMG-IV): sequencing the most valuable type-strain genomes for metagenomic binning, comparative biology and taxonomic classification.</title>
        <authorList>
            <person name="Goeker M."/>
        </authorList>
    </citation>
    <scope>NUCLEOTIDE SEQUENCE [LARGE SCALE GENOMIC DNA]</scope>
    <source>
        <strain evidence="4 5">DSM 17454</strain>
    </source>
</reference>
<dbReference type="PANTHER" id="PTHR33375:SF7">
    <property type="entry name" value="CHROMOSOME 2-PARTITIONING PROTEIN PARB-RELATED"/>
    <property type="match status" value="1"/>
</dbReference>
<comment type="similarity">
    <text evidence="1">Belongs to the ParB family.</text>
</comment>
<dbReference type="InterPro" id="IPR050336">
    <property type="entry name" value="Chromosome_partition/occlusion"/>
</dbReference>
<dbReference type="SUPFAM" id="SSF109709">
    <property type="entry name" value="KorB DNA-binding domain-like"/>
    <property type="match status" value="1"/>
</dbReference>
<accession>A0A8E1WC18</accession>
<evidence type="ECO:0000256" key="1">
    <source>
        <dbReference type="ARBA" id="ARBA00006295"/>
    </source>
</evidence>
<dbReference type="GO" id="GO:0005694">
    <property type="term" value="C:chromosome"/>
    <property type="evidence" value="ECO:0007669"/>
    <property type="project" value="TreeGrafter"/>
</dbReference>
<gene>
    <name evidence="4" type="ORF">HNQ96_000702</name>
</gene>
<dbReference type="Proteomes" id="UP000532373">
    <property type="component" value="Unassembled WGS sequence"/>
</dbReference>
<keyword evidence="2" id="KW-0175">Coiled coil</keyword>
<evidence type="ECO:0000256" key="3">
    <source>
        <dbReference type="SAM" id="MobiDB-lite"/>
    </source>
</evidence>
<dbReference type="FunFam" id="1.10.10.2830:FF:000001">
    <property type="entry name" value="Chromosome partitioning protein ParB"/>
    <property type="match status" value="1"/>
</dbReference>
<evidence type="ECO:0000313" key="5">
    <source>
        <dbReference type="Proteomes" id="UP000532373"/>
    </source>
</evidence>
<name>A0A8E1WC18_9HYPH</name>
<feature type="coiled-coil region" evidence="2">
    <location>
        <begin position="227"/>
        <end position="254"/>
    </location>
</feature>
<dbReference type="Gene3D" id="1.10.10.2830">
    <property type="match status" value="1"/>
</dbReference>
<proteinExistence type="inferred from homology"/>
<comment type="caution">
    <text evidence="4">The sequence shown here is derived from an EMBL/GenBank/DDBJ whole genome shotgun (WGS) entry which is preliminary data.</text>
</comment>
<dbReference type="EMBL" id="JACHGI010000001">
    <property type="protein sequence ID" value="MBB6464855.1"/>
    <property type="molecule type" value="Genomic_DNA"/>
</dbReference>